<reference evidence="2 3" key="1">
    <citation type="submission" date="2016-05" db="EMBL/GenBank/DDBJ databases">
        <title>Genomic Taxonomy of the Vibrionaceae.</title>
        <authorList>
            <person name="Gomez-Gil B."/>
            <person name="Enciso-Ibarra J."/>
        </authorList>
    </citation>
    <scope>NUCLEOTIDE SEQUENCE [LARGE SCALE GENOMIC DNA]</scope>
    <source>
        <strain evidence="2 3">CAIM 1920</strain>
    </source>
</reference>
<dbReference type="Pfam" id="PF09002">
    <property type="entry name" value="Card1_endonuc"/>
    <property type="match status" value="1"/>
</dbReference>
<dbReference type="STRING" id="1080227.A8L45_04640"/>
<comment type="caution">
    <text evidence="2">The sequence shown here is derived from an EMBL/GenBank/DDBJ whole genome shotgun (WGS) entry which is preliminary data.</text>
</comment>
<dbReference type="GO" id="GO:0003676">
    <property type="term" value="F:nucleic acid binding"/>
    <property type="evidence" value="ECO:0007669"/>
    <property type="project" value="InterPro"/>
</dbReference>
<accession>A0A1C3EPL6</accession>
<keyword evidence="3" id="KW-1185">Reference proteome</keyword>
<dbReference type="InterPro" id="IPR011335">
    <property type="entry name" value="Restrct_endonuc-II-like"/>
</dbReference>
<dbReference type="SUPFAM" id="SSF52980">
    <property type="entry name" value="Restriction endonuclease-like"/>
    <property type="match status" value="1"/>
</dbReference>
<name>A0A1C3EPL6_9GAMM</name>
<protein>
    <recommendedName>
        <fullName evidence="1">Card1 endonuclease domain-containing protein</fullName>
    </recommendedName>
</protein>
<gene>
    <name evidence="2" type="ORF">A8L45_04640</name>
</gene>
<dbReference type="CDD" id="cd22364">
    <property type="entry name" value="VC1899-like"/>
    <property type="match status" value="1"/>
</dbReference>
<dbReference type="Gene3D" id="1.10.10.680">
    <property type="entry name" value="Hypothetical protein VC1899 (Restriction endonuclease-like)"/>
    <property type="match status" value="1"/>
</dbReference>
<evidence type="ECO:0000313" key="3">
    <source>
        <dbReference type="Proteomes" id="UP000094936"/>
    </source>
</evidence>
<dbReference type="Gene3D" id="3.40.50.10770">
    <property type="entry name" value="Hypothetical protein VC1899 like domain (Restriction endonuclease-like)"/>
    <property type="match status" value="1"/>
</dbReference>
<dbReference type="Proteomes" id="UP000094936">
    <property type="component" value="Unassembled WGS sequence"/>
</dbReference>
<dbReference type="AlphaFoldDB" id="A0A1C3EPL6"/>
<dbReference type="InterPro" id="IPR011856">
    <property type="entry name" value="tRNA_endonuc-like_dom_sf"/>
</dbReference>
<sequence>MSVHVGIIDNDPVRLITAVLHQKLAVAKLILIGTAEQEQQFTRFSDVLTPKGIESEFFKIPSNVSISDIKAKLRELAERLKQDGSEVLFNASCGLRHRLLSAYEVFRSYRWPIYVIEPFSDELCWLYPDEVEHQQVEDHIGINDYLTLFGARSELQDENIVKSLDQKVKFLGERWASNAQELGPGLATLNYLATTCRKEQRLEVELSEKQQGYRELAMLIDDLKDVDLATYKDGTLCFSSEEARRFANGEWLECYVHYLVDEIQHELLTIQDNSLGVQVYRQIGDIEVRNELDVAAVVNNKLHIIECKTKSMSNDGDDTLYKLESLRDLLGGLQARAMLVSFRPLRHHDVTRAKDLGLALVGPEQLGDLKNCLFNWFFNAGGLENPVQ</sequence>
<dbReference type="EMBL" id="LYBM01000005">
    <property type="protein sequence ID" value="ODA35204.1"/>
    <property type="molecule type" value="Genomic_DNA"/>
</dbReference>
<dbReference type="InterPro" id="IPR015093">
    <property type="entry name" value="Card1_endonucl_dom"/>
</dbReference>
<feature type="domain" description="Card1 endonuclease" evidence="1">
    <location>
        <begin position="241"/>
        <end position="378"/>
    </location>
</feature>
<proteinExistence type="predicted"/>
<evidence type="ECO:0000313" key="2">
    <source>
        <dbReference type="EMBL" id="ODA35204.1"/>
    </source>
</evidence>
<organism evidence="2 3">
    <name type="scientific">Veronia pacifica</name>
    <dbReference type="NCBI Taxonomy" id="1080227"/>
    <lineage>
        <taxon>Bacteria</taxon>
        <taxon>Pseudomonadati</taxon>
        <taxon>Pseudomonadota</taxon>
        <taxon>Gammaproteobacteria</taxon>
        <taxon>Vibrionales</taxon>
        <taxon>Vibrionaceae</taxon>
        <taxon>Veronia</taxon>
    </lineage>
</organism>
<evidence type="ECO:0000259" key="1">
    <source>
        <dbReference type="Pfam" id="PF09002"/>
    </source>
</evidence>
<dbReference type="RefSeq" id="WP_068899734.1">
    <property type="nucleotide sequence ID" value="NZ_JBHUIF010000033.1"/>
</dbReference>
<dbReference type="OrthoDB" id="8477283at2"/>
<dbReference type="Gene3D" id="3.40.1350.10">
    <property type="match status" value="1"/>
</dbReference>